<proteinExistence type="predicted"/>
<reference evidence="11" key="1">
    <citation type="submission" date="2023-11" db="UniProtKB">
        <authorList>
            <consortium name="WormBaseParasite"/>
        </authorList>
    </citation>
    <scope>IDENTIFICATION</scope>
</reference>
<evidence type="ECO:0000313" key="11">
    <source>
        <dbReference type="WBParaSite" id="SMRG1_23470.1"/>
    </source>
</evidence>
<comment type="subcellular location">
    <subcellularLocation>
        <location evidence="1">Golgi apparatus membrane</location>
        <topology evidence="1">Single-pass type IV membrane protein</topology>
    </subcellularLocation>
</comment>
<dbReference type="Proteomes" id="UP000050790">
    <property type="component" value="Unassembled WGS sequence"/>
</dbReference>
<keyword evidence="5 7" id="KW-0175">Coiled coil</keyword>
<keyword evidence="4" id="KW-0333">Golgi apparatus</keyword>
<dbReference type="PANTHER" id="PTHR13815">
    <property type="entry name" value="GOLGIN-84"/>
    <property type="match status" value="1"/>
</dbReference>
<evidence type="ECO:0008006" key="12">
    <source>
        <dbReference type="Google" id="ProtNLM"/>
    </source>
</evidence>
<dbReference type="InterPro" id="IPR019177">
    <property type="entry name" value="Golgin_subfamily_A_member_5"/>
</dbReference>
<accession>A0AA84ZC55</accession>
<evidence type="ECO:0000256" key="4">
    <source>
        <dbReference type="ARBA" id="ARBA00023034"/>
    </source>
</evidence>
<dbReference type="AlphaFoldDB" id="A0AA84ZC55"/>
<keyword evidence="3 9" id="KW-1133">Transmembrane helix</keyword>
<dbReference type="PANTHER" id="PTHR13815:SF7">
    <property type="entry name" value="GOLGIN SUBFAMILY A MEMBER 5"/>
    <property type="match status" value="1"/>
</dbReference>
<feature type="compositionally biased region" description="Basic and acidic residues" evidence="8">
    <location>
        <begin position="170"/>
        <end position="179"/>
    </location>
</feature>
<evidence type="ECO:0000256" key="2">
    <source>
        <dbReference type="ARBA" id="ARBA00022692"/>
    </source>
</evidence>
<dbReference type="GO" id="GO:0000301">
    <property type="term" value="P:retrograde transport, vesicle recycling within Golgi"/>
    <property type="evidence" value="ECO:0007669"/>
    <property type="project" value="TreeGrafter"/>
</dbReference>
<feature type="compositionally biased region" description="Polar residues" evidence="8">
    <location>
        <begin position="192"/>
        <end position="216"/>
    </location>
</feature>
<dbReference type="GO" id="GO:0000139">
    <property type="term" value="C:Golgi membrane"/>
    <property type="evidence" value="ECO:0007669"/>
    <property type="project" value="UniProtKB-SubCell"/>
</dbReference>
<evidence type="ECO:0000256" key="7">
    <source>
        <dbReference type="SAM" id="Coils"/>
    </source>
</evidence>
<keyword evidence="6 9" id="KW-0472">Membrane</keyword>
<evidence type="ECO:0000256" key="5">
    <source>
        <dbReference type="ARBA" id="ARBA00023054"/>
    </source>
</evidence>
<dbReference type="SUPFAM" id="SSF57997">
    <property type="entry name" value="Tropomyosin"/>
    <property type="match status" value="1"/>
</dbReference>
<organism evidence="10 11">
    <name type="scientific">Schistosoma margrebowiei</name>
    <dbReference type="NCBI Taxonomy" id="48269"/>
    <lineage>
        <taxon>Eukaryota</taxon>
        <taxon>Metazoa</taxon>
        <taxon>Spiralia</taxon>
        <taxon>Lophotrochozoa</taxon>
        <taxon>Platyhelminthes</taxon>
        <taxon>Trematoda</taxon>
        <taxon>Digenea</taxon>
        <taxon>Strigeidida</taxon>
        <taxon>Schistosomatoidea</taxon>
        <taxon>Schistosomatidae</taxon>
        <taxon>Schistosoma</taxon>
    </lineage>
</organism>
<sequence length="733" mass="83341">MSWLSNLANKAENFLNTLDNSAAEVFRSTDQQRFLEEHISDYVDNSSNYPIEASFRYHTLTDSNQPNELLINSRHDMPVTVKPLEMSATTSFYQSLSESNNQRTLVDTLNNNTLSELSSSSSVQSKISRNKDLKSAAKSNSSIQQSNDLDLFNFLNTTKSVNSNEITNPLERDAVRRDSLLSTSDKVEEDQSSGYETSLSTKHSGTPVKTSKGEVSSTVTTVHELEVLSEDSCKQSRNTHPSITSDLQLENKLLRSEVSSLSQEVSGLLRRNHKASEEIKQLTGQVDRLNNQLKDSDQRVRELQIKIKESELSKTPNTNNVELLETKLKQTEIELSTVQNNLKYVQSQLEKNKLTINTLEASLYESRQQSLIADKRIELTQNDNIRLTRELTQYKEKANHILAMKERVISSLRGQDVNLEQLQTTVVNSENNSENELITSIRAECDLLREEATRWRLEVEHREMAMQELELQMQAEKDSLRRNIELSEQQAEREKQLREEADTELAHSRQSIRELEETFSRQKADLHNKLMSTESELARLRQIASNESVRNTPPSRSDPENILTLESRIRQLTDNLLSKQDALDSVLAQNHALKIRLDRVLSDNESLISALPNYDTQLILGYGRSYQSSIGGYGCTKLNLHDTPIPKQLRPLAYRIDNFGIQTVNTFRRFPVIRLTVIIYLIILHLSIIIVSFMPVDNLNKKTVTVGGSGSSKLVIENPPIEVNQLPHVLNKP</sequence>
<dbReference type="GO" id="GO:0031985">
    <property type="term" value="C:Golgi cisterna"/>
    <property type="evidence" value="ECO:0007669"/>
    <property type="project" value="TreeGrafter"/>
</dbReference>
<protein>
    <recommendedName>
        <fullName evidence="12">Golgin-84</fullName>
    </recommendedName>
</protein>
<evidence type="ECO:0000256" key="6">
    <source>
        <dbReference type="ARBA" id="ARBA00023136"/>
    </source>
</evidence>
<feature type="transmembrane region" description="Helical" evidence="9">
    <location>
        <begin position="672"/>
        <end position="693"/>
    </location>
</feature>
<evidence type="ECO:0000256" key="8">
    <source>
        <dbReference type="SAM" id="MobiDB-lite"/>
    </source>
</evidence>
<evidence type="ECO:0000256" key="3">
    <source>
        <dbReference type="ARBA" id="ARBA00022989"/>
    </source>
</evidence>
<evidence type="ECO:0000256" key="9">
    <source>
        <dbReference type="SAM" id="Phobius"/>
    </source>
</evidence>
<feature type="region of interest" description="Disordered" evidence="8">
    <location>
        <begin position="165"/>
        <end position="216"/>
    </location>
</feature>
<dbReference type="WBParaSite" id="SMRG1_23470.1">
    <property type="protein sequence ID" value="SMRG1_23470.1"/>
    <property type="gene ID" value="SMRG1_23470"/>
</dbReference>
<name>A0AA84ZC55_9TREM</name>
<feature type="coiled-coil region" evidence="7">
    <location>
        <begin position="265"/>
        <end position="348"/>
    </location>
</feature>
<dbReference type="Pfam" id="PF09787">
    <property type="entry name" value="Golgin_A5"/>
    <property type="match status" value="1"/>
</dbReference>
<evidence type="ECO:0000313" key="10">
    <source>
        <dbReference type="Proteomes" id="UP000050790"/>
    </source>
</evidence>
<evidence type="ECO:0000256" key="1">
    <source>
        <dbReference type="ARBA" id="ARBA00004409"/>
    </source>
</evidence>
<feature type="region of interest" description="Disordered" evidence="8">
    <location>
        <begin position="491"/>
        <end position="511"/>
    </location>
</feature>
<keyword evidence="2 9" id="KW-0812">Transmembrane</keyword>
<dbReference type="GO" id="GO:0007030">
    <property type="term" value="P:Golgi organization"/>
    <property type="evidence" value="ECO:0007669"/>
    <property type="project" value="InterPro"/>
</dbReference>